<evidence type="ECO:0000256" key="1">
    <source>
        <dbReference type="ARBA" id="ARBA00004651"/>
    </source>
</evidence>
<feature type="transmembrane region" description="Helical" evidence="6">
    <location>
        <begin position="93"/>
        <end position="116"/>
    </location>
</feature>
<evidence type="ECO:0000256" key="5">
    <source>
        <dbReference type="ARBA" id="ARBA00023136"/>
    </source>
</evidence>
<dbReference type="PANTHER" id="PTHR23513">
    <property type="entry name" value="INTEGRAL MEMBRANE EFFLUX PROTEIN-RELATED"/>
    <property type="match status" value="1"/>
</dbReference>
<evidence type="ECO:0000256" key="3">
    <source>
        <dbReference type="ARBA" id="ARBA00022692"/>
    </source>
</evidence>
<feature type="transmembrane region" description="Helical" evidence="6">
    <location>
        <begin position="51"/>
        <end position="72"/>
    </location>
</feature>
<comment type="subcellular location">
    <subcellularLocation>
        <location evidence="1">Cell membrane</location>
        <topology evidence="1">Multi-pass membrane protein</topology>
    </subcellularLocation>
</comment>
<reference evidence="7 8" key="1">
    <citation type="submission" date="2016-10" db="EMBL/GenBank/DDBJ databases">
        <authorList>
            <person name="de Groot N.N."/>
        </authorList>
    </citation>
    <scope>NUCLEOTIDE SEQUENCE [LARGE SCALE GENOMIC DNA]</scope>
    <source>
        <strain evidence="7 8">DSM 16859</strain>
    </source>
</reference>
<feature type="transmembrane region" description="Helical" evidence="6">
    <location>
        <begin position="21"/>
        <end position="45"/>
    </location>
</feature>
<dbReference type="Gene3D" id="1.20.1250.20">
    <property type="entry name" value="MFS general substrate transporter like domains"/>
    <property type="match status" value="2"/>
</dbReference>
<dbReference type="GO" id="GO:0005886">
    <property type="term" value="C:plasma membrane"/>
    <property type="evidence" value="ECO:0007669"/>
    <property type="project" value="UniProtKB-SubCell"/>
</dbReference>
<evidence type="ECO:0000313" key="8">
    <source>
        <dbReference type="Proteomes" id="UP000198815"/>
    </source>
</evidence>
<dbReference type="InterPro" id="IPR036259">
    <property type="entry name" value="MFS_trans_sf"/>
</dbReference>
<keyword evidence="2" id="KW-1003">Cell membrane</keyword>
<evidence type="ECO:0000256" key="6">
    <source>
        <dbReference type="SAM" id="Phobius"/>
    </source>
</evidence>
<dbReference type="InterPro" id="IPR011701">
    <property type="entry name" value="MFS"/>
</dbReference>
<evidence type="ECO:0000313" key="7">
    <source>
        <dbReference type="EMBL" id="SER88363.1"/>
    </source>
</evidence>
<dbReference type="AlphaFoldDB" id="A0A1H9SVE8"/>
<evidence type="ECO:0000256" key="4">
    <source>
        <dbReference type="ARBA" id="ARBA00022989"/>
    </source>
</evidence>
<keyword evidence="8" id="KW-1185">Reference proteome</keyword>
<feature type="transmembrane region" description="Helical" evidence="6">
    <location>
        <begin position="282"/>
        <end position="301"/>
    </location>
</feature>
<evidence type="ECO:0000256" key="2">
    <source>
        <dbReference type="ARBA" id="ARBA00022475"/>
    </source>
</evidence>
<sequence length="447" mass="46602">MRLWHGSSRNGSVNAVERAVARLRTAGFIAALGNGLTGVVLSVTLSQALPASAVAGSLGALSVGMLISFAAGGKHADMSDRVSSMVHSDWVRAGMNLLIVAGVLVAGPAGIALAVAGCLGNGLMAGFFRPAQSSLWASIVPRNRLSATLATNSFVNRLGLAAGGALGGVLLAVRQNVLGLAIDAGTFIATAVIVHALRDPRKAAANRSEEPQAEAVARTWSRVVERLRVDRDWADILALTRKSTWMRLWFICNLNMSWAAGLTSVVVPVVLVRQYSDGEIGLFQSISVIALLAGSLIALLVRRIPGAGVFDAWSSVGSALSYLAVGLGARAGLASAVRFTSYFSQSVASPRLGAYVAEQFPERERGRIYAAQQGVSGVLAPVGMLAGGVLLTWSDPQGVLVISSGLCVLFGLIPLVNPAYWDLKVTQAATLTERHSVPQMNEPKSSA</sequence>
<protein>
    <recommendedName>
        <fullName evidence="9">Major Facilitator Superfamily protein</fullName>
    </recommendedName>
</protein>
<dbReference type="PANTHER" id="PTHR23513:SF18">
    <property type="entry name" value="INTEGRAL MEMBRANE PROTEIN"/>
    <property type="match status" value="1"/>
</dbReference>
<organism evidence="7 8">
    <name type="scientific">Propionibacterium cyclohexanicum</name>
    <dbReference type="NCBI Taxonomy" id="64702"/>
    <lineage>
        <taxon>Bacteria</taxon>
        <taxon>Bacillati</taxon>
        <taxon>Actinomycetota</taxon>
        <taxon>Actinomycetes</taxon>
        <taxon>Propionibacteriales</taxon>
        <taxon>Propionibacteriaceae</taxon>
        <taxon>Propionibacterium</taxon>
    </lineage>
</organism>
<accession>A0A1H9SVE8</accession>
<dbReference type="SUPFAM" id="SSF103473">
    <property type="entry name" value="MFS general substrate transporter"/>
    <property type="match status" value="1"/>
</dbReference>
<name>A0A1H9SVE8_9ACTN</name>
<keyword evidence="5 6" id="KW-0472">Membrane</keyword>
<feature type="transmembrane region" description="Helical" evidence="6">
    <location>
        <begin position="248"/>
        <end position="270"/>
    </location>
</feature>
<proteinExistence type="predicted"/>
<dbReference type="Pfam" id="PF07690">
    <property type="entry name" value="MFS_1"/>
    <property type="match status" value="1"/>
</dbReference>
<dbReference type="GO" id="GO:0022857">
    <property type="term" value="F:transmembrane transporter activity"/>
    <property type="evidence" value="ECO:0007669"/>
    <property type="project" value="InterPro"/>
</dbReference>
<dbReference type="Proteomes" id="UP000198815">
    <property type="component" value="Unassembled WGS sequence"/>
</dbReference>
<keyword evidence="4 6" id="KW-1133">Transmembrane helix</keyword>
<feature type="transmembrane region" description="Helical" evidence="6">
    <location>
        <begin position="374"/>
        <end position="393"/>
    </location>
</feature>
<keyword evidence="3 6" id="KW-0812">Transmembrane</keyword>
<feature type="transmembrane region" description="Helical" evidence="6">
    <location>
        <begin position="177"/>
        <end position="197"/>
    </location>
</feature>
<dbReference type="EMBL" id="FOGZ01000016">
    <property type="protein sequence ID" value="SER88363.1"/>
    <property type="molecule type" value="Genomic_DNA"/>
</dbReference>
<gene>
    <name evidence="7" type="ORF">SAMN05443377_1165</name>
</gene>
<feature type="transmembrane region" description="Helical" evidence="6">
    <location>
        <begin position="399"/>
        <end position="416"/>
    </location>
</feature>
<evidence type="ECO:0008006" key="9">
    <source>
        <dbReference type="Google" id="ProtNLM"/>
    </source>
</evidence>